<evidence type="ECO:0000313" key="3">
    <source>
        <dbReference type="EMBL" id="GIZ48748.1"/>
    </source>
</evidence>
<dbReference type="RefSeq" id="XP_044663235.1">
    <property type="nucleotide sequence ID" value="XM_044807300.1"/>
</dbReference>
<dbReference type="EMBL" id="BOLY01000008">
    <property type="protein sequence ID" value="GIZ48748.1"/>
    <property type="molecule type" value="Genomic_DNA"/>
</dbReference>
<dbReference type="InterPro" id="IPR025331">
    <property type="entry name" value="TNT"/>
</dbReference>
<evidence type="ECO:0000313" key="4">
    <source>
        <dbReference type="Proteomes" id="UP000825890"/>
    </source>
</evidence>
<evidence type="ECO:0000259" key="2">
    <source>
        <dbReference type="Pfam" id="PF14021"/>
    </source>
</evidence>
<dbReference type="AlphaFoldDB" id="A0A9P3D0R5"/>
<dbReference type="Pfam" id="PF14021">
    <property type="entry name" value="TNT"/>
    <property type="match status" value="1"/>
</dbReference>
<gene>
    <name evidence="3" type="ORF">CKM354_001179800</name>
</gene>
<dbReference type="InterPro" id="IPR053024">
    <property type="entry name" value="Fungal_surface_NADase"/>
</dbReference>
<keyword evidence="1" id="KW-0732">Signal</keyword>
<proteinExistence type="predicted"/>
<dbReference type="GeneID" id="68297373"/>
<feature type="signal peptide" evidence="1">
    <location>
        <begin position="1"/>
        <end position="18"/>
    </location>
</feature>
<keyword evidence="4" id="KW-1185">Reference proteome</keyword>
<feature type="chain" id="PRO_5040252007" description="TNT domain-containing protein" evidence="1">
    <location>
        <begin position="19"/>
        <end position="231"/>
    </location>
</feature>
<dbReference type="Proteomes" id="UP000825890">
    <property type="component" value="Unassembled WGS sequence"/>
</dbReference>
<evidence type="ECO:0000256" key="1">
    <source>
        <dbReference type="SAM" id="SignalP"/>
    </source>
</evidence>
<accession>A0A9P3D0R5</accession>
<dbReference type="GO" id="GO:0050135">
    <property type="term" value="F:NADP+ nucleosidase activity"/>
    <property type="evidence" value="ECO:0007669"/>
    <property type="project" value="InterPro"/>
</dbReference>
<dbReference type="OrthoDB" id="2923349at2759"/>
<name>A0A9P3D0R5_9PEZI</name>
<protein>
    <recommendedName>
        <fullName evidence="2">TNT domain-containing protein</fullName>
    </recommendedName>
</protein>
<comment type="caution">
    <text evidence="3">The sequence shown here is derived from an EMBL/GenBank/DDBJ whole genome shotgun (WGS) entry which is preliminary data.</text>
</comment>
<dbReference type="PANTHER" id="PTHR42059:SF1">
    <property type="entry name" value="TNT DOMAIN-CONTAINING PROTEIN"/>
    <property type="match status" value="1"/>
</dbReference>
<organism evidence="3 4">
    <name type="scientific">Cercospora kikuchii</name>
    <dbReference type="NCBI Taxonomy" id="84275"/>
    <lineage>
        <taxon>Eukaryota</taxon>
        <taxon>Fungi</taxon>
        <taxon>Dikarya</taxon>
        <taxon>Ascomycota</taxon>
        <taxon>Pezizomycotina</taxon>
        <taxon>Dothideomycetes</taxon>
        <taxon>Dothideomycetidae</taxon>
        <taxon>Mycosphaerellales</taxon>
        <taxon>Mycosphaerellaceae</taxon>
        <taxon>Cercospora</taxon>
    </lineage>
</organism>
<reference evidence="3 4" key="1">
    <citation type="submission" date="2021-01" db="EMBL/GenBank/DDBJ databases">
        <title>Cercospora kikuchii MAFF 305040 whole genome shotgun sequence.</title>
        <authorList>
            <person name="Kashiwa T."/>
            <person name="Suzuki T."/>
        </authorList>
    </citation>
    <scope>NUCLEOTIDE SEQUENCE [LARGE SCALE GENOMIC DNA]</scope>
    <source>
        <strain evidence="3 4">MAFF 305040</strain>
    </source>
</reference>
<sequence>MSLSTILTAIVLAMAAKAAPQAEPSEEARDPDLTMSRCNDYCSGTKGSSERSLFVCGDRRLGPVTIPTGLPLSGIAGSDSTYHRFGGLCPGEFLARWTDPSGSYVYPAFDGYQLTAMGEPAMSDFTLPVGTFLDRFGSEYGKYMSPAGTPYAQRSLPPTNLAADPGAEYPYNYHVYIVSRSLSVQGGPIASWFEQQGLGVQFLMPSTVMELVDQGFLSRVNLTADPNWKKK</sequence>
<feature type="domain" description="TNT" evidence="2">
    <location>
        <begin position="126"/>
        <end position="220"/>
    </location>
</feature>
<dbReference type="PANTHER" id="PTHR42059">
    <property type="entry name" value="TNT DOMAIN-CONTAINING PROTEIN"/>
    <property type="match status" value="1"/>
</dbReference>